<protein>
    <submittedName>
        <fullName evidence="2">GDSL-like Lipase/Acylhydrolase</fullName>
    </submittedName>
</protein>
<keyword evidence="2" id="KW-0378">Hydrolase</keyword>
<evidence type="ECO:0000313" key="2">
    <source>
        <dbReference type="EMBL" id="STY18724.1"/>
    </source>
</evidence>
<dbReference type="Gene3D" id="3.40.50.1110">
    <property type="entry name" value="SGNH hydrolase"/>
    <property type="match status" value="1"/>
</dbReference>
<dbReference type="SUPFAM" id="SSF52266">
    <property type="entry name" value="SGNH hydrolase"/>
    <property type="match status" value="1"/>
</dbReference>
<dbReference type="RefSeq" id="WP_058474725.1">
    <property type="nucleotide sequence ID" value="NZ_CAAAIL010000001.1"/>
</dbReference>
<proteinExistence type="predicted"/>
<dbReference type="EMBL" id="UGOW01000001">
    <property type="protein sequence ID" value="STY18724.1"/>
    <property type="molecule type" value="Genomic_DNA"/>
</dbReference>
<reference evidence="2 4" key="2">
    <citation type="submission" date="2018-06" db="EMBL/GenBank/DDBJ databases">
        <authorList>
            <consortium name="Pathogen Informatics"/>
            <person name="Doyle S."/>
        </authorList>
    </citation>
    <scope>NUCLEOTIDE SEQUENCE [LARGE SCALE GENOMIC DNA]</scope>
    <source>
        <strain evidence="2 4">NCTC12376</strain>
    </source>
</reference>
<dbReference type="Proteomes" id="UP000254230">
    <property type="component" value="Unassembled WGS sequence"/>
</dbReference>
<dbReference type="EMBL" id="LNYR01000034">
    <property type="protein sequence ID" value="KTD46494.1"/>
    <property type="molecule type" value="Genomic_DNA"/>
</dbReference>
<dbReference type="InterPro" id="IPR001087">
    <property type="entry name" value="GDSL"/>
</dbReference>
<dbReference type="AlphaFoldDB" id="A0A378KV68"/>
<name>A0A378KV68_9GAMM</name>
<sequence length="376" mass="43338">MPSDHQNIVLLGDSTLDNIDWVDSEEDTVAGKLKQKFQKTGQIIDLSCDGFTTRDVLSGAFRDKAVRSPYHQHTQYYPLSELKKIDNASHIILSVGGNDLRENLIVLANQSPETRRIQLKSIITGIQQRYLEILNKLKTIQPNASPIIMLQYTPDSTQDLYGIYTLMNLLRNDQSLSYMNILNYYLWGKSNKASHKAVDELHHLMQTVYAPILNYAKEQNIPIIDMASSMDHRDTRYYRSQIEPSAKGSEVIANLISHVVKNHDYSNPSCLYSQPTEHPGNIVVRSNHDSWKPMRYCPDSKEEAKEIFLTEYKKRLDKDNKAWLGLYSLFAYSQIKKDMTFDQIVTHAQSTNNRSREVMQELDWLDDQNQLGLKFS</sequence>
<evidence type="ECO:0000313" key="1">
    <source>
        <dbReference type="EMBL" id="KTD46494.1"/>
    </source>
</evidence>
<dbReference type="GO" id="GO:0016788">
    <property type="term" value="F:hydrolase activity, acting on ester bonds"/>
    <property type="evidence" value="ECO:0007669"/>
    <property type="project" value="InterPro"/>
</dbReference>
<organism evidence="2 4">
    <name type="scientific">Legionella quateirensis</name>
    <dbReference type="NCBI Taxonomy" id="45072"/>
    <lineage>
        <taxon>Bacteria</taxon>
        <taxon>Pseudomonadati</taxon>
        <taxon>Pseudomonadota</taxon>
        <taxon>Gammaproteobacteria</taxon>
        <taxon>Legionellales</taxon>
        <taxon>Legionellaceae</taxon>
        <taxon>Legionella</taxon>
    </lineage>
</organism>
<dbReference type="OrthoDB" id="5653504at2"/>
<keyword evidence="3" id="KW-1185">Reference proteome</keyword>
<evidence type="ECO:0000313" key="3">
    <source>
        <dbReference type="Proteomes" id="UP000054639"/>
    </source>
</evidence>
<accession>A0A378KV68</accession>
<dbReference type="InterPro" id="IPR036514">
    <property type="entry name" value="SGNH_hydro_sf"/>
</dbReference>
<evidence type="ECO:0000313" key="4">
    <source>
        <dbReference type="Proteomes" id="UP000254230"/>
    </source>
</evidence>
<dbReference type="Pfam" id="PF00657">
    <property type="entry name" value="Lipase_GDSL"/>
    <property type="match status" value="1"/>
</dbReference>
<dbReference type="Proteomes" id="UP000054639">
    <property type="component" value="Unassembled WGS sequence"/>
</dbReference>
<dbReference type="CDD" id="cd00229">
    <property type="entry name" value="SGNH_hydrolase"/>
    <property type="match status" value="1"/>
</dbReference>
<reference evidence="1 3" key="1">
    <citation type="submission" date="2015-11" db="EMBL/GenBank/DDBJ databases">
        <title>Genomic analysis of 38 Legionella species identifies large and diverse effector repertoires.</title>
        <authorList>
            <person name="Burstein D."/>
            <person name="Amaro F."/>
            <person name="Zusman T."/>
            <person name="Lifshitz Z."/>
            <person name="Cohen O."/>
            <person name="Gilbert J.A."/>
            <person name="Pupko T."/>
            <person name="Shuman H.A."/>
            <person name="Segal G."/>
        </authorList>
    </citation>
    <scope>NUCLEOTIDE SEQUENCE [LARGE SCALE GENOMIC DNA]</scope>
    <source>
        <strain evidence="1 3">ATCC 49507</strain>
    </source>
</reference>
<gene>
    <name evidence="1" type="ORF">Lqua_2597</name>
    <name evidence="2" type="ORF">NCTC12376_02545</name>
</gene>